<feature type="signal peptide" evidence="2">
    <location>
        <begin position="1"/>
        <end position="32"/>
    </location>
</feature>
<reference evidence="4" key="1">
    <citation type="submission" date="2021-06" db="EMBL/GenBank/DDBJ databases">
        <title>Complete genome sequence of Nocardioides sp. G188.</title>
        <authorList>
            <person name="Im W.-T."/>
        </authorList>
    </citation>
    <scope>NUCLEOTIDE SEQUENCE</scope>
    <source>
        <strain evidence="4">G188</strain>
    </source>
</reference>
<evidence type="ECO:0000256" key="2">
    <source>
        <dbReference type="SAM" id="SignalP"/>
    </source>
</evidence>
<evidence type="ECO:0000256" key="1">
    <source>
        <dbReference type="SAM" id="Coils"/>
    </source>
</evidence>
<dbReference type="RefSeq" id="WP_216937837.1">
    <property type="nucleotide sequence ID" value="NZ_CP077062.1"/>
</dbReference>
<keyword evidence="1" id="KW-0175">Coiled coil</keyword>
<feature type="chain" id="PRO_5039138034" evidence="2">
    <location>
        <begin position="33"/>
        <end position="437"/>
    </location>
</feature>
<dbReference type="PANTHER" id="PTHR21666:SF289">
    <property type="entry name" value="L-ALA--D-GLU ENDOPEPTIDASE"/>
    <property type="match status" value="1"/>
</dbReference>
<dbReference type="PANTHER" id="PTHR21666">
    <property type="entry name" value="PEPTIDASE-RELATED"/>
    <property type="match status" value="1"/>
</dbReference>
<dbReference type="Proteomes" id="UP000683575">
    <property type="component" value="Chromosome"/>
</dbReference>
<proteinExistence type="predicted"/>
<evidence type="ECO:0000259" key="3">
    <source>
        <dbReference type="Pfam" id="PF01551"/>
    </source>
</evidence>
<dbReference type="EMBL" id="CP077062">
    <property type="protein sequence ID" value="QWZ06706.1"/>
    <property type="molecule type" value="Genomic_DNA"/>
</dbReference>
<protein>
    <submittedName>
        <fullName evidence="4">Peptidoglycan DD-metalloendopeptidase family protein</fullName>
    </submittedName>
</protein>
<dbReference type="GO" id="GO:0004222">
    <property type="term" value="F:metalloendopeptidase activity"/>
    <property type="evidence" value="ECO:0007669"/>
    <property type="project" value="TreeGrafter"/>
</dbReference>
<name>A0A975SVR2_9ACTN</name>
<dbReference type="InterPro" id="IPR016047">
    <property type="entry name" value="M23ase_b-sheet_dom"/>
</dbReference>
<keyword evidence="5" id="KW-1185">Reference proteome</keyword>
<feature type="coiled-coil region" evidence="1">
    <location>
        <begin position="34"/>
        <end position="131"/>
    </location>
</feature>
<dbReference type="Pfam" id="PF01551">
    <property type="entry name" value="Peptidase_M23"/>
    <property type="match status" value="1"/>
</dbReference>
<feature type="domain" description="M23ase beta-sheet core" evidence="3">
    <location>
        <begin position="334"/>
        <end position="433"/>
    </location>
</feature>
<sequence>MVRHFPRTTRSRALAALAVGSLLLGVAVVPLAAADDLKDKKHKVERKIAGASDDLDESSAQARRAASALSAARARLDAAQAQLAQTRGELAAAQVLDQEMQAKLDAAVARLDQARADLAAGRRKIADQQETLGEIVVQNYQTGDPSLMGLSMVLTSQDPAELTGQLNSVQNVLDKESVTLDRLEASRALLTVQEQEVEDAKVEVAKERKAAAENLLRKQGLEAQAESAEQQVTSLVSLREDAQQEADKAKAADLAHLHGLQKERSRIAAILKKRADEARARAAAAARRAGQASGPILSDNGPTHSSGFLDYPVVGPVTSPFGWRIHPIYGYRSLHDGVDFGAACGTPIRAAASGTVLERYFQTAWGNRVIIDHGFHHGVGLATITNHMVGPAIVSPGQHVDRGQIVGYVGTTGWSTGCHLHYTVLQNGSPVDPMNWF</sequence>
<gene>
    <name evidence="4" type="ORF">KRR39_14260</name>
</gene>
<dbReference type="KEGG" id="nps:KRR39_14260"/>
<evidence type="ECO:0000313" key="4">
    <source>
        <dbReference type="EMBL" id="QWZ06706.1"/>
    </source>
</evidence>
<accession>A0A975SVR2</accession>
<feature type="coiled-coil region" evidence="1">
    <location>
        <begin position="183"/>
        <end position="288"/>
    </location>
</feature>
<keyword evidence="2" id="KW-0732">Signal</keyword>
<organism evidence="4 5">
    <name type="scientific">Nocardioides panacis</name>
    <dbReference type="NCBI Taxonomy" id="2849501"/>
    <lineage>
        <taxon>Bacteria</taxon>
        <taxon>Bacillati</taxon>
        <taxon>Actinomycetota</taxon>
        <taxon>Actinomycetes</taxon>
        <taxon>Propionibacteriales</taxon>
        <taxon>Nocardioidaceae</taxon>
        <taxon>Nocardioides</taxon>
    </lineage>
</organism>
<evidence type="ECO:0000313" key="5">
    <source>
        <dbReference type="Proteomes" id="UP000683575"/>
    </source>
</evidence>
<dbReference type="InterPro" id="IPR050570">
    <property type="entry name" value="Cell_wall_metabolism_enzyme"/>
</dbReference>
<dbReference type="AlphaFoldDB" id="A0A975SVR2"/>
<dbReference type="CDD" id="cd12797">
    <property type="entry name" value="M23_peptidase"/>
    <property type="match status" value="1"/>
</dbReference>